<keyword evidence="1" id="KW-1133">Transmembrane helix</keyword>
<feature type="transmembrane region" description="Helical" evidence="1">
    <location>
        <begin position="144"/>
        <end position="166"/>
    </location>
</feature>
<evidence type="ECO:0000313" key="2">
    <source>
        <dbReference type="EMBL" id="KAB1651264.1"/>
    </source>
</evidence>
<evidence type="ECO:0008006" key="4">
    <source>
        <dbReference type="Google" id="ProtNLM"/>
    </source>
</evidence>
<keyword evidence="1" id="KW-0812">Transmembrane</keyword>
<feature type="transmembrane region" description="Helical" evidence="1">
    <location>
        <begin position="110"/>
        <end position="132"/>
    </location>
</feature>
<feature type="transmembrane region" description="Helical" evidence="1">
    <location>
        <begin position="41"/>
        <end position="60"/>
    </location>
</feature>
<dbReference type="GO" id="GO:0005886">
    <property type="term" value="C:plasma membrane"/>
    <property type="evidence" value="ECO:0007669"/>
    <property type="project" value="TreeGrafter"/>
</dbReference>
<gene>
    <name evidence="2" type="ORF">F8D48_01445</name>
</gene>
<dbReference type="EMBL" id="WAJS01000003">
    <property type="protein sequence ID" value="KAB1651264.1"/>
    <property type="molecule type" value="Genomic_DNA"/>
</dbReference>
<evidence type="ECO:0000256" key="1">
    <source>
        <dbReference type="SAM" id="Phobius"/>
    </source>
</evidence>
<dbReference type="GO" id="GO:0019645">
    <property type="term" value="P:anaerobic electron transport chain"/>
    <property type="evidence" value="ECO:0007669"/>
    <property type="project" value="InterPro"/>
</dbReference>
<dbReference type="Proteomes" id="UP000479639">
    <property type="component" value="Unassembled WGS sequence"/>
</dbReference>
<accession>A0A7C8G008</accession>
<protein>
    <recommendedName>
        <fullName evidence="4">DMSO reductase</fullName>
    </recommendedName>
</protein>
<dbReference type="PANTHER" id="PTHR38095">
    <property type="entry name" value="ANAEROBIC DIMETHYL SULFOXIDE REDUCTASE CHAIN YNFH"/>
    <property type="match status" value="1"/>
</dbReference>
<dbReference type="InterPro" id="IPR007059">
    <property type="entry name" value="DmsC"/>
</dbReference>
<dbReference type="PANTHER" id="PTHR38095:SF1">
    <property type="entry name" value="ANAEROBIC DIMETHYL SULFOXIDE REDUCTASE CHAIN YNFH"/>
    <property type="match status" value="1"/>
</dbReference>
<comment type="caution">
    <text evidence="2">The sequence shown here is derived from an EMBL/GenBank/DDBJ whole genome shotgun (WGS) entry which is preliminary data.</text>
</comment>
<evidence type="ECO:0000313" key="3">
    <source>
        <dbReference type="Proteomes" id="UP000479639"/>
    </source>
</evidence>
<feature type="transmembrane region" description="Helical" evidence="1">
    <location>
        <begin position="187"/>
        <end position="209"/>
    </location>
</feature>
<keyword evidence="3" id="KW-1185">Reference proteome</keyword>
<dbReference type="GO" id="GO:0009389">
    <property type="term" value="F:dimethyl sulfoxide reductase activity"/>
    <property type="evidence" value="ECO:0007669"/>
    <property type="project" value="TreeGrafter"/>
</dbReference>
<sequence length="294" mass="29343">MAIQWPLVLFSLLAGAGGATLAFAGLSQLLGGSRTVRRRAVWCALALFVIGGLCSVAHLASPLNAISAVTNLLSFSGISIELMLLGASFIAGAAYLVLTREEGRDGAVRVVAVLAVIFGVAIGFFCGHGYVIDAQPTWSTETLPLAYLGTSLALGAFAYALVAAATKAPADEAANGAAASAVELGGKLWPAVLVCAVVDAVGILAYGLFLGLDAVAAQGVLFWGGAVACGVVGVLACAIAGMTALAAKAPAPLAVAGVACAAIGGVALRMLMWACATGYIDLFSHGIPSVMLHL</sequence>
<dbReference type="GO" id="GO:0009390">
    <property type="term" value="C:dimethyl sulfoxide reductase complex"/>
    <property type="evidence" value="ECO:0007669"/>
    <property type="project" value="TreeGrafter"/>
</dbReference>
<feature type="transmembrane region" description="Helical" evidence="1">
    <location>
        <begin position="221"/>
        <end position="246"/>
    </location>
</feature>
<keyword evidence="1" id="KW-0472">Membrane</keyword>
<dbReference type="AlphaFoldDB" id="A0A7C8G008"/>
<feature type="transmembrane region" description="Helical" evidence="1">
    <location>
        <begin position="253"/>
        <end position="280"/>
    </location>
</feature>
<reference evidence="2 3" key="1">
    <citation type="submission" date="2019-09" db="EMBL/GenBank/DDBJ databases">
        <title>Whole genome shotgun sequencing (WGS) of Ellagibacter isourolithinifaciens DSM 104140(T) and Adlercreutzia muris DSM 29508(T).</title>
        <authorList>
            <person name="Stoll D.A."/>
            <person name="Danylec N."/>
            <person name="Huch M."/>
        </authorList>
    </citation>
    <scope>NUCLEOTIDE SEQUENCE [LARGE SCALE GENOMIC DNA]</scope>
    <source>
        <strain evidence="2 3">DSM 29508</strain>
    </source>
</reference>
<dbReference type="RefSeq" id="WP_151429671.1">
    <property type="nucleotide sequence ID" value="NZ_JANJZI010000002.1"/>
</dbReference>
<name>A0A7C8G008_9ACTN</name>
<feature type="transmembrane region" description="Helical" evidence="1">
    <location>
        <begin position="72"/>
        <end position="98"/>
    </location>
</feature>
<proteinExistence type="predicted"/>
<organism evidence="2 3">
    <name type="scientific">Adlercreutzia muris</name>
    <dbReference type="NCBI Taxonomy" id="1796610"/>
    <lineage>
        <taxon>Bacteria</taxon>
        <taxon>Bacillati</taxon>
        <taxon>Actinomycetota</taxon>
        <taxon>Coriobacteriia</taxon>
        <taxon>Eggerthellales</taxon>
        <taxon>Eggerthellaceae</taxon>
        <taxon>Adlercreutzia</taxon>
    </lineage>
</organism>
<feature type="transmembrane region" description="Helical" evidence="1">
    <location>
        <begin position="6"/>
        <end position="29"/>
    </location>
</feature>
<dbReference type="Pfam" id="PF04976">
    <property type="entry name" value="DmsC"/>
    <property type="match status" value="1"/>
</dbReference>